<proteinExistence type="predicted"/>
<evidence type="ECO:0000256" key="1">
    <source>
        <dbReference type="ARBA" id="ARBA00022679"/>
    </source>
</evidence>
<dbReference type="Pfam" id="PF00132">
    <property type="entry name" value="Hexapep"/>
    <property type="match status" value="1"/>
</dbReference>
<dbReference type="Gene3D" id="2.160.10.10">
    <property type="entry name" value="Hexapeptide repeat proteins"/>
    <property type="match status" value="1"/>
</dbReference>
<reference evidence="6" key="1">
    <citation type="submission" date="2023-07" db="EMBL/GenBank/DDBJ databases">
        <title>Paracoccus sp. MBLB3053 whole genome sequence.</title>
        <authorList>
            <person name="Hwang C.Y."/>
            <person name="Cho E.-S."/>
            <person name="Seo M.-J."/>
        </authorList>
    </citation>
    <scope>NUCLEOTIDE SEQUENCE [LARGE SCALE GENOMIC DNA]</scope>
    <source>
        <strain evidence="6">MBLB3053</strain>
    </source>
</reference>
<gene>
    <name evidence="5" type="ORF">RGQ15_20030</name>
</gene>
<protein>
    <submittedName>
        <fullName evidence="5">Acyltransferase</fullName>
        <ecNumber evidence="5">2.3.1.-</ecNumber>
    </submittedName>
</protein>
<dbReference type="InterPro" id="IPR051159">
    <property type="entry name" value="Hexapeptide_acetyltransf"/>
</dbReference>
<dbReference type="InterPro" id="IPR001451">
    <property type="entry name" value="Hexapep"/>
</dbReference>
<dbReference type="PROSITE" id="PS00101">
    <property type="entry name" value="HEXAPEP_TRANSFERASES"/>
    <property type="match status" value="1"/>
</dbReference>
<evidence type="ECO:0000256" key="3">
    <source>
        <dbReference type="ARBA" id="ARBA00023315"/>
    </source>
</evidence>
<accession>A0ABU2HXR8</accession>
<evidence type="ECO:0000313" key="5">
    <source>
        <dbReference type="EMBL" id="MDS9469852.1"/>
    </source>
</evidence>
<dbReference type="PANTHER" id="PTHR23416">
    <property type="entry name" value="SIALIC ACID SYNTHASE-RELATED"/>
    <property type="match status" value="1"/>
</dbReference>
<dbReference type="CDD" id="cd04647">
    <property type="entry name" value="LbH_MAT_like"/>
    <property type="match status" value="1"/>
</dbReference>
<evidence type="ECO:0000256" key="2">
    <source>
        <dbReference type="ARBA" id="ARBA00022737"/>
    </source>
</evidence>
<dbReference type="Proteomes" id="UP001269144">
    <property type="component" value="Unassembled WGS sequence"/>
</dbReference>
<evidence type="ECO:0000313" key="6">
    <source>
        <dbReference type="Proteomes" id="UP001269144"/>
    </source>
</evidence>
<organism evidence="5 6">
    <name type="scientific">Paracoccus aurantius</name>
    <dbReference type="NCBI Taxonomy" id="3073814"/>
    <lineage>
        <taxon>Bacteria</taxon>
        <taxon>Pseudomonadati</taxon>
        <taxon>Pseudomonadota</taxon>
        <taxon>Alphaproteobacteria</taxon>
        <taxon>Rhodobacterales</taxon>
        <taxon>Paracoccaceae</taxon>
        <taxon>Paracoccus</taxon>
    </lineage>
</organism>
<keyword evidence="2" id="KW-0677">Repeat</keyword>
<dbReference type="InterPro" id="IPR018357">
    <property type="entry name" value="Hexapep_transf_CS"/>
</dbReference>
<name>A0ABU2HXR8_9RHOB</name>
<dbReference type="GO" id="GO:0016746">
    <property type="term" value="F:acyltransferase activity"/>
    <property type="evidence" value="ECO:0007669"/>
    <property type="project" value="UniProtKB-KW"/>
</dbReference>
<dbReference type="SUPFAM" id="SSF51161">
    <property type="entry name" value="Trimeric LpxA-like enzymes"/>
    <property type="match status" value="1"/>
</dbReference>
<comment type="caution">
    <text evidence="5">The sequence shown here is derived from an EMBL/GenBank/DDBJ whole genome shotgun (WGS) entry which is preliminary data.</text>
</comment>
<keyword evidence="6" id="KW-1185">Reference proteome</keyword>
<dbReference type="RefSeq" id="WP_311162605.1">
    <property type="nucleotide sequence ID" value="NZ_JAVQLW010000004.1"/>
</dbReference>
<keyword evidence="1 5" id="KW-0808">Transferase</keyword>
<keyword evidence="3 5" id="KW-0012">Acyltransferase</keyword>
<dbReference type="InterPro" id="IPR011004">
    <property type="entry name" value="Trimer_LpxA-like_sf"/>
</dbReference>
<sequence length="259" mass="28057">MGFDGACHGRPRRDLCFPTTSARRSGGREPNPGAELAVASPGKVTGMLRKLLTYRAMVKGKNVGLWRKLCKPSPEEWTAYLKAHGGFHRFGENCYILPDSIFTDPALTSIGKNVWIVGAWLSGHDGSAIMMNHAYGAKLDAVGPVIIHDDVFIGRGATILPGVTIGPRAIVGAGAVVSSDVPPNSVVGGNPARRIRSLDEHFERVQMRTDSYPWKALIEQRQSGHDPALEPELLRQRIAYFFPLDSGDDLPATGDTSET</sequence>
<evidence type="ECO:0000256" key="4">
    <source>
        <dbReference type="SAM" id="MobiDB-lite"/>
    </source>
</evidence>
<feature type="region of interest" description="Disordered" evidence="4">
    <location>
        <begin position="18"/>
        <end position="38"/>
    </location>
</feature>
<dbReference type="EC" id="2.3.1.-" evidence="5"/>
<dbReference type="EMBL" id="JAVQLW010000004">
    <property type="protein sequence ID" value="MDS9469852.1"/>
    <property type="molecule type" value="Genomic_DNA"/>
</dbReference>